<proteinExistence type="predicted"/>
<comment type="caution">
    <text evidence="1">The sequence shown here is derived from an EMBL/GenBank/DDBJ whole genome shotgun (WGS) entry which is preliminary data.</text>
</comment>
<organism evidence="1 2">
    <name type="scientific">Meloidogyne enterolobii</name>
    <name type="common">Root-knot nematode worm</name>
    <name type="synonym">Meloidogyne mayaguensis</name>
    <dbReference type="NCBI Taxonomy" id="390850"/>
    <lineage>
        <taxon>Eukaryota</taxon>
        <taxon>Metazoa</taxon>
        <taxon>Ecdysozoa</taxon>
        <taxon>Nematoda</taxon>
        <taxon>Chromadorea</taxon>
        <taxon>Rhabditida</taxon>
        <taxon>Tylenchina</taxon>
        <taxon>Tylenchomorpha</taxon>
        <taxon>Tylenchoidea</taxon>
        <taxon>Meloidogynidae</taxon>
        <taxon>Meloidogyninae</taxon>
        <taxon>Meloidogyne</taxon>
    </lineage>
</organism>
<sequence length="621" mass="70883">MNFQLDFGDIGELLKVRVEIDGTGSSPDYFLNFVEFKDLDTEERFVVMCGKWLRWKSTKKGDQPFRELSAFHIGVEPLPLITYEGKISIQSTPKIECLNNKEVLMDLHGDLGETGIFRVTISPPMDYKEKQLKSGDEENMPINEDIDKENENIDISFKVEAVSVGRVVGARLRFEPNSIGEQIVDGLLAIQGLFQKQGLWPLSSNSEFLCGRILLRESYHTPYRYVLTRSQFHELSEQAQYCTKELLTTEMEGVSTRLPRRKQSPKERSNWLLQVSLAYGSTILPEIELCGENGSNVRMRPMNTNCSDGMLSYQVPPKSTQERSEGNDELFGHSRKSDENAELLGQLGKREGNDELFGHHRRTDEDAELLGQLGKREGNDELFGHYGRTEENAELFGQLRKIRIFIEDEGKKLTGVEASEEENNLEDKEVKQPFTIVEKIRISDTVNGDEIRFPAADCHLQKYSVYELSAIWPDKPPIPIVIYFVRIVAGEASPQTLPGINVRLNVSGEYGDVGWRTLSHSEIEEYSEQQQQSLENQQKIQLFAPNTRNSFEFEAVSIGHLDFAEMEVFCSDAQNFSWECSELIITDTNTALYYKFKFDGPFSETCRLQRCQTLPFNEATK</sequence>
<accession>A0ACB1A2A0</accession>
<evidence type="ECO:0000313" key="1">
    <source>
        <dbReference type="EMBL" id="CAK5084884.1"/>
    </source>
</evidence>
<protein>
    <submittedName>
        <fullName evidence="1">Uncharacterized protein</fullName>
    </submittedName>
</protein>
<keyword evidence="2" id="KW-1185">Reference proteome</keyword>
<gene>
    <name evidence="1" type="ORF">MENTE1834_LOCUS32293</name>
</gene>
<name>A0ACB1A2A0_MELEN</name>
<evidence type="ECO:0000313" key="2">
    <source>
        <dbReference type="Proteomes" id="UP001497535"/>
    </source>
</evidence>
<dbReference type="EMBL" id="CAVMJV010000055">
    <property type="protein sequence ID" value="CAK5084884.1"/>
    <property type="molecule type" value="Genomic_DNA"/>
</dbReference>
<dbReference type="Proteomes" id="UP001497535">
    <property type="component" value="Unassembled WGS sequence"/>
</dbReference>
<reference evidence="1" key="1">
    <citation type="submission" date="2023-11" db="EMBL/GenBank/DDBJ databases">
        <authorList>
            <person name="Poullet M."/>
        </authorList>
    </citation>
    <scope>NUCLEOTIDE SEQUENCE</scope>
    <source>
        <strain evidence="1">E1834</strain>
    </source>
</reference>